<sequence>LYQVTSGCTPNHARHQLMHTVNIKARTASAAAAAEVALSSTSLWPFDTVNKTRRFA</sequence>
<dbReference type="AlphaFoldDB" id="A0A9P6SVB1"/>
<name>A0A9P6SVB1_9FUNG</name>
<keyword evidence="2" id="KW-1185">Reference proteome</keyword>
<accession>A0A9P6SVB1</accession>
<organism evidence="1 2">
    <name type="scientific">Modicella reniformis</name>
    <dbReference type="NCBI Taxonomy" id="1440133"/>
    <lineage>
        <taxon>Eukaryota</taxon>
        <taxon>Fungi</taxon>
        <taxon>Fungi incertae sedis</taxon>
        <taxon>Mucoromycota</taxon>
        <taxon>Mortierellomycotina</taxon>
        <taxon>Mortierellomycetes</taxon>
        <taxon>Mortierellales</taxon>
        <taxon>Mortierellaceae</taxon>
        <taxon>Modicella</taxon>
    </lineage>
</organism>
<dbReference type="EMBL" id="JAAAHW010000067">
    <property type="protein sequence ID" value="KAG0006725.1"/>
    <property type="molecule type" value="Genomic_DNA"/>
</dbReference>
<reference evidence="1" key="1">
    <citation type="journal article" date="2020" name="Fungal Divers.">
        <title>Resolving the Mortierellaceae phylogeny through synthesis of multi-gene phylogenetics and phylogenomics.</title>
        <authorList>
            <person name="Vandepol N."/>
            <person name="Liber J."/>
            <person name="Desiro A."/>
            <person name="Na H."/>
            <person name="Kennedy M."/>
            <person name="Barry K."/>
            <person name="Grigoriev I.V."/>
            <person name="Miller A.N."/>
            <person name="O'Donnell K."/>
            <person name="Stajich J.E."/>
            <person name="Bonito G."/>
        </authorList>
    </citation>
    <scope>NUCLEOTIDE SEQUENCE</scope>
    <source>
        <strain evidence="1">MES-2147</strain>
    </source>
</reference>
<protein>
    <submittedName>
        <fullName evidence="1">Uncharacterized protein</fullName>
    </submittedName>
</protein>
<evidence type="ECO:0000313" key="2">
    <source>
        <dbReference type="Proteomes" id="UP000749646"/>
    </source>
</evidence>
<proteinExistence type="predicted"/>
<dbReference type="Proteomes" id="UP000749646">
    <property type="component" value="Unassembled WGS sequence"/>
</dbReference>
<feature type="non-terminal residue" evidence="1">
    <location>
        <position position="1"/>
    </location>
</feature>
<gene>
    <name evidence="1" type="ORF">BGZ65_004655</name>
</gene>
<comment type="caution">
    <text evidence="1">The sequence shown here is derived from an EMBL/GenBank/DDBJ whole genome shotgun (WGS) entry which is preliminary data.</text>
</comment>
<evidence type="ECO:0000313" key="1">
    <source>
        <dbReference type="EMBL" id="KAG0006725.1"/>
    </source>
</evidence>